<keyword evidence="1" id="KW-0472">Membrane</keyword>
<feature type="transmembrane region" description="Helical" evidence="1">
    <location>
        <begin position="7"/>
        <end position="26"/>
    </location>
</feature>
<protein>
    <submittedName>
        <fullName evidence="2">Transmembrane 220 family protein</fullName>
    </submittedName>
</protein>
<gene>
    <name evidence="2" type="ORF">QVH07_02205</name>
</gene>
<dbReference type="PANTHER" id="PTHR34262:SF1">
    <property type="entry name" value="TRANSMEMBRANE PROTEIN 220"/>
    <property type="match status" value="1"/>
</dbReference>
<evidence type="ECO:0000313" key="3">
    <source>
        <dbReference type="Proteomes" id="UP001171916"/>
    </source>
</evidence>
<dbReference type="EMBL" id="JAUEPH010000001">
    <property type="protein sequence ID" value="MDN3202939.1"/>
    <property type="molecule type" value="Genomic_DNA"/>
</dbReference>
<dbReference type="RefSeq" id="WP_289998494.1">
    <property type="nucleotide sequence ID" value="NZ_JAUEPH010000001.1"/>
</dbReference>
<dbReference type="Proteomes" id="UP001171916">
    <property type="component" value="Unassembled WGS sequence"/>
</dbReference>
<keyword evidence="1" id="KW-1133">Transmembrane helix</keyword>
<feature type="transmembrane region" description="Helical" evidence="1">
    <location>
        <begin position="103"/>
        <end position="121"/>
    </location>
</feature>
<dbReference type="InterPro" id="IPR029377">
    <property type="entry name" value="TMEM220"/>
</dbReference>
<organism evidence="2 3">
    <name type="scientific">Algoriphagus sediminis</name>
    <dbReference type="NCBI Taxonomy" id="3057113"/>
    <lineage>
        <taxon>Bacteria</taxon>
        <taxon>Pseudomonadati</taxon>
        <taxon>Bacteroidota</taxon>
        <taxon>Cytophagia</taxon>
        <taxon>Cytophagales</taxon>
        <taxon>Cyclobacteriaceae</taxon>
        <taxon>Algoriphagus</taxon>
    </lineage>
</organism>
<evidence type="ECO:0000256" key="1">
    <source>
        <dbReference type="SAM" id="Phobius"/>
    </source>
</evidence>
<proteinExistence type="predicted"/>
<keyword evidence="1 2" id="KW-0812">Transmembrane</keyword>
<reference evidence="2" key="1">
    <citation type="submission" date="2023-06" db="EMBL/GenBank/DDBJ databases">
        <title>Robiginitalea aurantiacus sp. nov. and Algoriphagus sediminis sp. nov., isolated from coastal sediment.</title>
        <authorList>
            <person name="Zhou Z.Y."/>
            <person name="An J."/>
            <person name="Jia Y.W."/>
            <person name="Du Z.J."/>
        </authorList>
    </citation>
    <scope>NUCLEOTIDE SEQUENCE</scope>
    <source>
        <strain evidence="2">C2-7</strain>
    </source>
</reference>
<feature type="transmembrane region" description="Helical" evidence="1">
    <location>
        <begin position="32"/>
        <end position="49"/>
    </location>
</feature>
<feature type="transmembrane region" description="Helical" evidence="1">
    <location>
        <begin position="56"/>
        <end position="73"/>
    </location>
</feature>
<sequence>MKSKNFLSYYFGLWILLFGLFAYWQFNDPDPEIWVSLYGVAMIFCYLGIRKVYPKIPLTILTIVCLIGAVYFYPGEIGSWISQEVEQKDLTMKTPQMEEARETFGLLIIALVLSPALWNAWKNKK</sequence>
<keyword evidence="3" id="KW-1185">Reference proteome</keyword>
<comment type="caution">
    <text evidence="2">The sequence shown here is derived from an EMBL/GenBank/DDBJ whole genome shotgun (WGS) entry which is preliminary data.</text>
</comment>
<accession>A0ABT7Y8W1</accession>
<name>A0ABT7Y8W1_9BACT</name>
<dbReference type="Pfam" id="PF15071">
    <property type="entry name" value="TMEM220"/>
    <property type="match status" value="1"/>
</dbReference>
<dbReference type="PANTHER" id="PTHR34262">
    <property type="entry name" value="TRANSMEMBRANE PROTEIN 220"/>
    <property type="match status" value="1"/>
</dbReference>
<evidence type="ECO:0000313" key="2">
    <source>
        <dbReference type="EMBL" id="MDN3202939.1"/>
    </source>
</evidence>